<dbReference type="EMBL" id="KN822385">
    <property type="protein sequence ID" value="KIM50552.1"/>
    <property type="molecule type" value="Genomic_DNA"/>
</dbReference>
<dbReference type="EMBL" id="KN822394">
    <property type="protein sequence ID" value="KIM50528.1"/>
    <property type="molecule type" value="Genomic_DNA"/>
</dbReference>
<accession>A0A0C2ZBZ9</accession>
<reference evidence="2 3" key="1">
    <citation type="submission" date="2014-04" db="EMBL/GenBank/DDBJ databases">
        <authorList>
            <consortium name="DOE Joint Genome Institute"/>
            <person name="Kuo A."/>
            <person name="Kohler A."/>
            <person name="Nagy L.G."/>
            <person name="Floudas D."/>
            <person name="Copeland A."/>
            <person name="Barry K.W."/>
            <person name="Cichocki N."/>
            <person name="Veneault-Fourrey C."/>
            <person name="LaButti K."/>
            <person name="Lindquist E.A."/>
            <person name="Lipzen A."/>
            <person name="Lundell T."/>
            <person name="Morin E."/>
            <person name="Murat C."/>
            <person name="Sun H."/>
            <person name="Tunlid A."/>
            <person name="Henrissat B."/>
            <person name="Grigoriev I.V."/>
            <person name="Hibbett D.S."/>
            <person name="Martin F."/>
            <person name="Nordberg H.P."/>
            <person name="Cantor M.N."/>
            <person name="Hua S.X."/>
        </authorList>
    </citation>
    <scope>NUCLEOTIDE SEQUENCE [LARGE SCALE GENOMIC DNA]</scope>
    <source>
        <strain evidence="2 3">Foug A</strain>
    </source>
</reference>
<dbReference type="HOGENOM" id="CLU_2813920_0_0_1"/>
<name>A0A0C2ZBZ9_9AGAM</name>
<evidence type="ECO:0000313" key="1">
    <source>
        <dbReference type="EMBL" id="KIM50528.1"/>
    </source>
</evidence>
<keyword evidence="3" id="KW-1185">Reference proteome</keyword>
<sequence>MPPRVDVSRSPRAVVRLPLIGSVSQPTLTAEPPPRTKLLSQSYHMYLRPRVHPCLPSSYTLLRTSLG</sequence>
<gene>
    <name evidence="2" type="ORF">SCLCIDRAFT_1225272</name>
    <name evidence="1" type="ORF">SCLCIDRAFT_1225288</name>
</gene>
<protein>
    <submittedName>
        <fullName evidence="2">Uncharacterized protein</fullName>
    </submittedName>
</protein>
<evidence type="ECO:0000313" key="3">
    <source>
        <dbReference type="Proteomes" id="UP000053989"/>
    </source>
</evidence>
<proteinExistence type="predicted"/>
<dbReference type="Proteomes" id="UP000053989">
    <property type="component" value="Unassembled WGS sequence"/>
</dbReference>
<reference evidence="2" key="3">
    <citation type="submission" date="2015-02" db="EMBL/GenBank/DDBJ databases">
        <title>Evolutionary Origins and Diversification of the Mycorrhizal Mutualists.</title>
        <authorList>
            <consortium name="DOE Joint Genome Institute"/>
            <consortium name="Mycorrhizal Genomics Consortium"/>
            <person name="Kohler A."/>
            <person name="Kuo A."/>
            <person name="Nagy L.G."/>
            <person name="Floudas D."/>
            <person name="Copeland A."/>
            <person name="Barry K.W."/>
            <person name="Cichocki N."/>
            <person name="Veneault-Fourrey C."/>
            <person name="LaButti K."/>
            <person name="Lindquist E.A."/>
            <person name="Lipzen A."/>
            <person name="Lundell T."/>
            <person name="Morin E."/>
            <person name="Murat C."/>
            <person name="Riley R."/>
            <person name="Ohm R."/>
            <person name="Sun H."/>
            <person name="Tunlid A."/>
            <person name="Henrissat B."/>
            <person name="Grigoriev I.V."/>
            <person name="Hibbett D.S."/>
            <person name="Martin F."/>
        </authorList>
    </citation>
    <scope>NUCLEOTIDE SEQUENCE</scope>
    <source>
        <strain evidence="2 3">Foug A</strain>
    </source>
</reference>
<evidence type="ECO:0000313" key="2">
    <source>
        <dbReference type="EMBL" id="KIM50552.1"/>
    </source>
</evidence>
<dbReference type="AlphaFoldDB" id="A0A0C2ZBZ9"/>
<reference evidence="3" key="2">
    <citation type="submission" date="2015-01" db="EMBL/GenBank/DDBJ databases">
        <title>Evolutionary Origins and Diversification of the Mycorrhizal Mutualists.</title>
        <authorList>
            <consortium name="DOE Joint Genome Institute"/>
            <consortium name="Mycorrhizal Genomics Consortium"/>
            <person name="Kohler A."/>
            <person name="Kuo A."/>
            <person name="Nagy L.G."/>
            <person name="Floudas D."/>
            <person name="Copeland A."/>
            <person name="Barry K.W."/>
            <person name="Cichocki N."/>
            <person name="Veneault-Fourrey C."/>
            <person name="LaButti K."/>
            <person name="Lindquist E.A."/>
            <person name="Lipzen A."/>
            <person name="Lundell T."/>
            <person name="Morin E."/>
            <person name="Murat C."/>
            <person name="Riley R."/>
            <person name="Ohm R."/>
            <person name="Sun H."/>
            <person name="Tunlid A."/>
            <person name="Henrissat B."/>
            <person name="Grigoriev I.V."/>
            <person name="Hibbett D.S."/>
            <person name="Martin F."/>
        </authorList>
    </citation>
    <scope>NUCLEOTIDE SEQUENCE [LARGE SCALE GENOMIC DNA]</scope>
    <source>
        <strain evidence="1 3">Foug A</strain>
    </source>
</reference>
<organism evidence="2 3">
    <name type="scientific">Scleroderma citrinum Foug A</name>
    <dbReference type="NCBI Taxonomy" id="1036808"/>
    <lineage>
        <taxon>Eukaryota</taxon>
        <taxon>Fungi</taxon>
        <taxon>Dikarya</taxon>
        <taxon>Basidiomycota</taxon>
        <taxon>Agaricomycotina</taxon>
        <taxon>Agaricomycetes</taxon>
        <taxon>Agaricomycetidae</taxon>
        <taxon>Boletales</taxon>
        <taxon>Sclerodermatineae</taxon>
        <taxon>Sclerodermataceae</taxon>
        <taxon>Scleroderma</taxon>
    </lineage>
</organism>